<organism evidence="2 3">
    <name type="scientific">Durusdinium trenchii</name>
    <dbReference type="NCBI Taxonomy" id="1381693"/>
    <lineage>
        <taxon>Eukaryota</taxon>
        <taxon>Sar</taxon>
        <taxon>Alveolata</taxon>
        <taxon>Dinophyceae</taxon>
        <taxon>Suessiales</taxon>
        <taxon>Symbiodiniaceae</taxon>
        <taxon>Durusdinium</taxon>
    </lineage>
</organism>
<evidence type="ECO:0000259" key="1">
    <source>
        <dbReference type="Pfam" id="PF00112"/>
    </source>
</evidence>
<accession>A0ABP0J3B4</accession>
<protein>
    <recommendedName>
        <fullName evidence="1">Peptidase C1A papain C-terminal domain-containing protein</fullName>
    </recommendedName>
</protein>
<reference evidence="2 3" key="1">
    <citation type="submission" date="2024-02" db="EMBL/GenBank/DDBJ databases">
        <authorList>
            <person name="Chen Y."/>
            <person name="Shah S."/>
            <person name="Dougan E. K."/>
            <person name="Thang M."/>
            <person name="Chan C."/>
        </authorList>
    </citation>
    <scope>NUCLEOTIDE SEQUENCE [LARGE SCALE GENOMIC DNA]</scope>
</reference>
<feature type="domain" description="Peptidase C1A papain C-terminal" evidence="1">
    <location>
        <begin position="1"/>
        <end position="35"/>
    </location>
</feature>
<evidence type="ECO:0000313" key="3">
    <source>
        <dbReference type="Proteomes" id="UP001642484"/>
    </source>
</evidence>
<evidence type="ECO:0000313" key="2">
    <source>
        <dbReference type="EMBL" id="CAK9008847.1"/>
    </source>
</evidence>
<dbReference type="EMBL" id="CAXAMN010004369">
    <property type="protein sequence ID" value="CAK9008847.1"/>
    <property type="molecule type" value="Genomic_DNA"/>
</dbReference>
<keyword evidence="3" id="KW-1185">Reference proteome</keyword>
<dbReference type="SUPFAM" id="SSF54001">
    <property type="entry name" value="Cysteine proteinases"/>
    <property type="match status" value="1"/>
</dbReference>
<gene>
    <name evidence="2" type="ORF">CCMP2556_LOCUS9414</name>
</gene>
<dbReference type="InterPro" id="IPR000668">
    <property type="entry name" value="Peptidase_C1A_C"/>
</dbReference>
<dbReference type="Gene3D" id="3.90.70.10">
    <property type="entry name" value="Cysteine proteinases"/>
    <property type="match status" value="1"/>
</dbReference>
<dbReference type="InterPro" id="IPR038765">
    <property type="entry name" value="Papain-like_cys_pep_sf"/>
</dbReference>
<sequence length="65" mass="7382">MGWGRSEGTPYWLVKNSWGKEWGEDGYARMTIGTGVLREESVIVGYAATPEALEEQQKKKEDEMD</sequence>
<name>A0ABP0J3B4_9DINO</name>
<comment type="caution">
    <text evidence="2">The sequence shown here is derived from an EMBL/GenBank/DDBJ whole genome shotgun (WGS) entry which is preliminary data.</text>
</comment>
<dbReference type="Pfam" id="PF00112">
    <property type="entry name" value="Peptidase_C1"/>
    <property type="match status" value="1"/>
</dbReference>
<dbReference type="Proteomes" id="UP001642484">
    <property type="component" value="Unassembled WGS sequence"/>
</dbReference>
<proteinExistence type="predicted"/>